<dbReference type="RefSeq" id="XP_015082219.1">
    <property type="nucleotide sequence ID" value="XM_015226733.1"/>
</dbReference>
<dbReference type="Proteomes" id="UP000694930">
    <property type="component" value="Chromosome 1"/>
</dbReference>
<dbReference type="GeneID" id="107025933"/>
<reference evidence="2" key="2">
    <citation type="submission" date="2025-08" db="UniProtKB">
        <authorList>
            <consortium name="RefSeq"/>
        </authorList>
    </citation>
    <scope>IDENTIFICATION</scope>
</reference>
<accession>A0ABM1H967</accession>
<sequence>MTGDLFKARFADCHFDESVYPTLGGEHKSLGKEIDWNSSSLSHLDPQTNQCEQEVQRIIYLQNIANQLPDAFTNFLRITKSHIPAVNAPVRVDISTGQIVKANESRPHLKRDEDFEPKSDHECRQRNDWPKWKDAIQAELASLENVKFLDR</sequence>
<name>A0ABM1H967_SOLPN</name>
<reference evidence="1" key="1">
    <citation type="journal article" date="2014" name="Nat. Genet.">
        <title>The genome of the stress-tolerant wild tomato species Solanum pennellii.</title>
        <authorList>
            <person name="Bolger A."/>
            <person name="Scossa F."/>
            <person name="Bolger M.E."/>
            <person name="Lanz C."/>
            <person name="Maumus F."/>
            <person name="Tohge T."/>
            <person name="Quesneville H."/>
            <person name="Alseekh S."/>
            <person name="Sorensen I."/>
            <person name="Lichtenstein G."/>
            <person name="Fich E.A."/>
            <person name="Conte M."/>
            <person name="Keller H."/>
            <person name="Schneeberger K."/>
            <person name="Schwacke R."/>
            <person name="Ofner I."/>
            <person name="Vrebalov J."/>
            <person name="Xu Y."/>
            <person name="Osorio S."/>
            <person name="Aflitos S.A."/>
            <person name="Schijlen E."/>
            <person name="Jimenez-Gomez J.M."/>
            <person name="Ryngajllo M."/>
            <person name="Kimura S."/>
            <person name="Kumar R."/>
            <person name="Koenig D."/>
            <person name="Headland L.R."/>
            <person name="Maloof J.N."/>
            <person name="Sinha N."/>
            <person name="van Ham R.C."/>
            <person name="Lankhorst R.K."/>
            <person name="Mao L."/>
            <person name="Vogel A."/>
            <person name="Arsova B."/>
            <person name="Panstruga R."/>
            <person name="Fei Z."/>
            <person name="Rose J.K."/>
            <person name="Zamir D."/>
            <person name="Carrari F."/>
            <person name="Giovannoni J.J."/>
            <person name="Weigel D."/>
            <person name="Usadel B."/>
            <person name="Fernie A.R."/>
        </authorList>
    </citation>
    <scope>NUCLEOTIDE SEQUENCE [LARGE SCALE GENOMIC DNA]</scope>
    <source>
        <strain evidence="1">cv. LA0716</strain>
    </source>
</reference>
<keyword evidence="1" id="KW-1185">Reference proteome</keyword>
<protein>
    <submittedName>
        <fullName evidence="2">Uncharacterized protein LOC107025933</fullName>
    </submittedName>
</protein>
<evidence type="ECO:0000313" key="1">
    <source>
        <dbReference type="Proteomes" id="UP000694930"/>
    </source>
</evidence>
<proteinExistence type="predicted"/>
<organism evidence="1 2">
    <name type="scientific">Solanum pennellii</name>
    <name type="common">Tomato</name>
    <name type="synonym">Lycopersicon pennellii</name>
    <dbReference type="NCBI Taxonomy" id="28526"/>
    <lineage>
        <taxon>Eukaryota</taxon>
        <taxon>Viridiplantae</taxon>
        <taxon>Streptophyta</taxon>
        <taxon>Embryophyta</taxon>
        <taxon>Tracheophyta</taxon>
        <taxon>Spermatophyta</taxon>
        <taxon>Magnoliopsida</taxon>
        <taxon>eudicotyledons</taxon>
        <taxon>Gunneridae</taxon>
        <taxon>Pentapetalae</taxon>
        <taxon>asterids</taxon>
        <taxon>lamiids</taxon>
        <taxon>Solanales</taxon>
        <taxon>Solanaceae</taxon>
        <taxon>Solanoideae</taxon>
        <taxon>Solaneae</taxon>
        <taxon>Solanum</taxon>
        <taxon>Solanum subgen. Lycopersicon</taxon>
    </lineage>
</organism>
<evidence type="ECO:0000313" key="2">
    <source>
        <dbReference type="RefSeq" id="XP_015082219.1"/>
    </source>
</evidence>
<gene>
    <name evidence="2" type="primary">LOC107025933</name>
</gene>